<comment type="caution">
    <text evidence="1">The sequence shown here is derived from an EMBL/GenBank/DDBJ whole genome shotgun (WGS) entry which is preliminary data.</text>
</comment>
<name>A0ABU3KBB6_9BACT</name>
<accession>A0ABU3KBB6</accession>
<proteinExistence type="predicted"/>
<sequence length="131" mass="14595">MANINASFSPLSRTDQFHALLNQLEILSQGEIEEDALAQFDRETETLLAKTFGKANPHMETYQYAVMGEAEAVVNLPESAQEPLSQDLFMKAVQQRRQLLQGILPQLEELEAVEEEALAGEDHEDPPGMPT</sequence>
<dbReference type="RefSeq" id="WP_313834303.1">
    <property type="nucleotide sequence ID" value="NZ_JAQOUE010000002.1"/>
</dbReference>
<dbReference type="EMBL" id="JAQOUE010000002">
    <property type="protein sequence ID" value="MDT7043710.1"/>
    <property type="molecule type" value="Genomic_DNA"/>
</dbReference>
<evidence type="ECO:0000313" key="1">
    <source>
        <dbReference type="EMBL" id="MDT7043710.1"/>
    </source>
</evidence>
<keyword evidence="2" id="KW-1185">Reference proteome</keyword>
<reference evidence="1 2" key="1">
    <citation type="journal article" date="2023" name="ISME J.">
        <title>Cultivation and genomic characterization of novel and ubiquitous marine nitrite-oxidizing bacteria from the Nitrospirales.</title>
        <authorList>
            <person name="Mueller A.J."/>
            <person name="Daebeler A."/>
            <person name="Herbold C.W."/>
            <person name="Kirkegaard R.H."/>
            <person name="Daims H."/>
        </authorList>
    </citation>
    <scope>NUCLEOTIDE SEQUENCE [LARGE SCALE GENOMIC DNA]</scope>
    <source>
        <strain evidence="1 2">EB</strain>
    </source>
</reference>
<dbReference type="Proteomes" id="UP001250932">
    <property type="component" value="Unassembled WGS sequence"/>
</dbReference>
<protein>
    <submittedName>
        <fullName evidence="1">Uncharacterized protein</fullName>
    </submittedName>
</protein>
<organism evidence="1 2">
    <name type="scientific">Candidatus Nitronereus thalassa</name>
    <dbReference type="NCBI Taxonomy" id="3020898"/>
    <lineage>
        <taxon>Bacteria</taxon>
        <taxon>Pseudomonadati</taxon>
        <taxon>Nitrospirota</taxon>
        <taxon>Nitrospiria</taxon>
        <taxon>Nitrospirales</taxon>
        <taxon>Nitrospiraceae</taxon>
        <taxon>Candidatus Nitronereus</taxon>
    </lineage>
</organism>
<gene>
    <name evidence="1" type="ORF">PPG34_15255</name>
</gene>
<evidence type="ECO:0000313" key="2">
    <source>
        <dbReference type="Proteomes" id="UP001250932"/>
    </source>
</evidence>